<keyword evidence="1" id="KW-0472">Membrane</keyword>
<dbReference type="AlphaFoldDB" id="A0A9X1VIP8"/>
<proteinExistence type="predicted"/>
<accession>A0A9X1VIP8</accession>
<gene>
    <name evidence="2" type="ORF">MON38_18200</name>
</gene>
<reference evidence="2" key="1">
    <citation type="submission" date="2022-03" db="EMBL/GenBank/DDBJ databases">
        <title>Bacterial whole genome sequence for Hymenobacter sp. DH14.</title>
        <authorList>
            <person name="Le V."/>
        </authorList>
    </citation>
    <scope>NUCLEOTIDE SEQUENCE</scope>
    <source>
        <strain evidence="2">DH14</strain>
    </source>
</reference>
<feature type="transmembrane region" description="Helical" evidence="1">
    <location>
        <begin position="12"/>
        <end position="31"/>
    </location>
</feature>
<organism evidence="2 3">
    <name type="scientific">Hymenobacter cyanobacteriorum</name>
    <dbReference type="NCBI Taxonomy" id="2926463"/>
    <lineage>
        <taxon>Bacteria</taxon>
        <taxon>Pseudomonadati</taxon>
        <taxon>Bacteroidota</taxon>
        <taxon>Cytophagia</taxon>
        <taxon>Cytophagales</taxon>
        <taxon>Hymenobacteraceae</taxon>
        <taxon>Hymenobacter</taxon>
    </lineage>
</organism>
<protein>
    <recommendedName>
        <fullName evidence="4">Rod shape-determining protein MreD</fullName>
    </recommendedName>
</protein>
<keyword evidence="1" id="KW-0812">Transmembrane</keyword>
<evidence type="ECO:0008006" key="4">
    <source>
        <dbReference type="Google" id="ProtNLM"/>
    </source>
</evidence>
<evidence type="ECO:0000313" key="2">
    <source>
        <dbReference type="EMBL" id="MCI1189360.1"/>
    </source>
</evidence>
<feature type="transmembrane region" description="Helical" evidence="1">
    <location>
        <begin position="37"/>
        <end position="61"/>
    </location>
</feature>
<feature type="transmembrane region" description="Helical" evidence="1">
    <location>
        <begin position="73"/>
        <end position="91"/>
    </location>
</feature>
<evidence type="ECO:0000256" key="1">
    <source>
        <dbReference type="SAM" id="Phobius"/>
    </source>
</evidence>
<evidence type="ECO:0000313" key="3">
    <source>
        <dbReference type="Proteomes" id="UP001139193"/>
    </source>
</evidence>
<name>A0A9X1VIP8_9BACT</name>
<sequence length="175" mass="19900">MSGLRDIIVQLFRFVIYAAVHVLLISRLVLFDLGWCFLYLGFLLFLPLRTPIVVQLLLSFAMGLTMDIFYDTGGLHAAAAVLLGFLRPWVLRLLTPRDGYDSGDTVNVHQMGWQWFTVYLLLLVVLHHTAFFVLELGSFRHFGTTLGKILVSALFTSVALLIIQLLFFPVRRGRN</sequence>
<dbReference type="Proteomes" id="UP001139193">
    <property type="component" value="Unassembled WGS sequence"/>
</dbReference>
<feature type="transmembrane region" description="Helical" evidence="1">
    <location>
        <begin position="146"/>
        <end position="168"/>
    </location>
</feature>
<keyword evidence="1" id="KW-1133">Transmembrane helix</keyword>
<dbReference type="EMBL" id="JALBGC010000005">
    <property type="protein sequence ID" value="MCI1189360.1"/>
    <property type="molecule type" value="Genomic_DNA"/>
</dbReference>
<comment type="caution">
    <text evidence="2">The sequence shown here is derived from an EMBL/GenBank/DDBJ whole genome shotgun (WGS) entry which is preliminary data.</text>
</comment>
<feature type="transmembrane region" description="Helical" evidence="1">
    <location>
        <begin position="111"/>
        <end position="134"/>
    </location>
</feature>
<dbReference type="RefSeq" id="WP_241937588.1">
    <property type="nucleotide sequence ID" value="NZ_JALBGC010000005.1"/>
</dbReference>
<keyword evidence="3" id="KW-1185">Reference proteome</keyword>